<evidence type="ECO:0000256" key="5">
    <source>
        <dbReference type="ARBA" id="ARBA00022683"/>
    </source>
</evidence>
<evidence type="ECO:0000256" key="7">
    <source>
        <dbReference type="PROSITE-ProRule" id="PRU00423"/>
    </source>
</evidence>
<organism evidence="9 10">
    <name type="scientific">Heyndrickxia acidicola</name>
    <dbReference type="NCBI Taxonomy" id="209389"/>
    <lineage>
        <taxon>Bacteria</taxon>
        <taxon>Bacillati</taxon>
        <taxon>Bacillota</taxon>
        <taxon>Bacilli</taxon>
        <taxon>Bacillales</taxon>
        <taxon>Bacillaceae</taxon>
        <taxon>Heyndrickxia</taxon>
    </lineage>
</organism>
<proteinExistence type="predicted"/>
<evidence type="ECO:0000256" key="6">
    <source>
        <dbReference type="ARBA" id="ARBA00022777"/>
    </source>
</evidence>
<evidence type="ECO:0000256" key="3">
    <source>
        <dbReference type="ARBA" id="ARBA00022597"/>
    </source>
</evidence>
<dbReference type="Pfam" id="PF02302">
    <property type="entry name" value="PTS_IIB"/>
    <property type="match status" value="1"/>
</dbReference>
<reference evidence="9 10" key="1">
    <citation type="submission" date="2023-03" db="EMBL/GenBank/DDBJ databases">
        <title>Bacillus Genome Sequencing.</title>
        <authorList>
            <person name="Dunlap C."/>
        </authorList>
    </citation>
    <scope>NUCLEOTIDE SEQUENCE [LARGE SCALE GENOMIC DNA]</scope>
    <source>
        <strain evidence="9 10">B-23453</strain>
    </source>
</reference>
<dbReference type="InterPro" id="IPR036095">
    <property type="entry name" value="PTS_EIIB-like_sf"/>
</dbReference>
<evidence type="ECO:0000256" key="2">
    <source>
        <dbReference type="ARBA" id="ARBA00022553"/>
    </source>
</evidence>
<keyword evidence="3 9" id="KW-0762">Sugar transport</keyword>
<accession>A0ABU6MDQ5</accession>
<evidence type="ECO:0000256" key="4">
    <source>
        <dbReference type="ARBA" id="ARBA00022679"/>
    </source>
</evidence>
<feature type="domain" description="PTS EIIB type-3" evidence="8">
    <location>
        <begin position="1"/>
        <end position="101"/>
    </location>
</feature>
<dbReference type="PANTHER" id="PTHR34581">
    <property type="entry name" value="PTS SYSTEM N,N'-DIACETYLCHITOBIOSE-SPECIFIC EIIB COMPONENT"/>
    <property type="match status" value="1"/>
</dbReference>
<gene>
    <name evidence="9" type="ORF">P4T90_06695</name>
</gene>
<keyword evidence="2" id="KW-0597">Phosphoprotein</keyword>
<dbReference type="PANTHER" id="PTHR34581:SF2">
    <property type="entry name" value="PTS SYSTEM N,N'-DIACETYLCHITOBIOSE-SPECIFIC EIIB COMPONENT"/>
    <property type="match status" value="1"/>
</dbReference>
<keyword evidence="4" id="KW-0808">Transferase</keyword>
<keyword evidence="5" id="KW-0598">Phosphotransferase system</keyword>
<evidence type="ECO:0000313" key="10">
    <source>
        <dbReference type="Proteomes" id="UP001341444"/>
    </source>
</evidence>
<dbReference type="SUPFAM" id="SSF52794">
    <property type="entry name" value="PTS system IIB component-like"/>
    <property type="match status" value="1"/>
</dbReference>
<dbReference type="Gene3D" id="3.40.50.2300">
    <property type="match status" value="1"/>
</dbReference>
<keyword evidence="1" id="KW-0813">Transport</keyword>
<dbReference type="PROSITE" id="PS51100">
    <property type="entry name" value="PTS_EIIB_TYPE_3"/>
    <property type="match status" value="1"/>
</dbReference>
<comment type="caution">
    <text evidence="9">The sequence shown here is derived from an EMBL/GenBank/DDBJ whole genome shotgun (WGS) entry which is preliminary data.</text>
</comment>
<sequence>MKVLFVCAGGMSSSIVVNALKKEADKEGLAMEVKAVGTGEVSNETKNGWNIIMVAPQIRHRFSQVKTEADGANIPCELIPMKAYTPLGGPALLKIVKEIAQ</sequence>
<dbReference type="CDD" id="cd05564">
    <property type="entry name" value="PTS_IIB_chitobiose_lichenan"/>
    <property type="match status" value="1"/>
</dbReference>
<protein>
    <submittedName>
        <fullName evidence="9">PTS sugar transporter subunit IIB</fullName>
    </submittedName>
</protein>
<dbReference type="Proteomes" id="UP001341444">
    <property type="component" value="Unassembled WGS sequence"/>
</dbReference>
<dbReference type="InterPro" id="IPR003501">
    <property type="entry name" value="PTS_EIIB_2/3"/>
</dbReference>
<evidence type="ECO:0000313" key="9">
    <source>
        <dbReference type="EMBL" id="MED1202778.1"/>
    </source>
</evidence>
<evidence type="ECO:0000256" key="1">
    <source>
        <dbReference type="ARBA" id="ARBA00022448"/>
    </source>
</evidence>
<keyword evidence="6" id="KW-0418">Kinase</keyword>
<dbReference type="EMBL" id="JARMAB010000008">
    <property type="protein sequence ID" value="MED1202778.1"/>
    <property type="molecule type" value="Genomic_DNA"/>
</dbReference>
<evidence type="ECO:0000259" key="8">
    <source>
        <dbReference type="PROSITE" id="PS51100"/>
    </source>
</evidence>
<feature type="modified residue" description="Phosphocysteine; by EIIA" evidence="7">
    <location>
        <position position="7"/>
    </location>
</feature>
<name>A0ABU6MDQ5_9BACI</name>
<dbReference type="RefSeq" id="WP_066267625.1">
    <property type="nucleotide sequence ID" value="NZ_JARMAB010000008.1"/>
</dbReference>
<dbReference type="InterPro" id="IPR051819">
    <property type="entry name" value="PTS_sugar-specific_EIIB"/>
</dbReference>
<keyword evidence="10" id="KW-1185">Reference proteome</keyword>
<dbReference type="InterPro" id="IPR013012">
    <property type="entry name" value="PTS_EIIB_3"/>
</dbReference>